<dbReference type="SMART" id="SM00358">
    <property type="entry name" value="DSRM"/>
    <property type="match status" value="2"/>
</dbReference>
<keyword evidence="11" id="KW-0819">tRNA processing</keyword>
<keyword evidence="11" id="KW-0698">rRNA processing</keyword>
<dbReference type="GO" id="GO:0006364">
    <property type="term" value="P:rRNA processing"/>
    <property type="evidence" value="ECO:0007669"/>
    <property type="project" value="UniProtKB-UniRule"/>
</dbReference>
<dbReference type="Proteomes" id="UP000766246">
    <property type="component" value="Unassembled WGS sequence"/>
</dbReference>
<dbReference type="GO" id="GO:0005737">
    <property type="term" value="C:cytoplasm"/>
    <property type="evidence" value="ECO:0007669"/>
    <property type="project" value="UniProtKB-SubCell"/>
</dbReference>
<keyword evidence="6 11" id="KW-0255">Endonuclease</keyword>
<dbReference type="PANTHER" id="PTHR14950">
    <property type="entry name" value="DICER-RELATED"/>
    <property type="match status" value="1"/>
</dbReference>
<feature type="active site" evidence="11">
    <location>
        <position position="80"/>
    </location>
</feature>
<evidence type="ECO:0000256" key="7">
    <source>
        <dbReference type="ARBA" id="ARBA00022801"/>
    </source>
</evidence>
<comment type="function">
    <text evidence="10 11">Digests double-stranded RNA. Involved in the processing of primary rRNA transcript to yield the immediate precursors to the large and small rRNAs (23S and 16S). Processes some mRNAs, and tRNAs when they are encoded in the rRNA operon. Processes pre-crRNA and tracrRNA of type II CRISPR loci if present in the organism.</text>
</comment>
<keyword evidence="4 11" id="KW-0540">Nuclease</keyword>
<evidence type="ECO:0000256" key="6">
    <source>
        <dbReference type="ARBA" id="ARBA00022759"/>
    </source>
</evidence>
<dbReference type="Pfam" id="PF00035">
    <property type="entry name" value="dsrm"/>
    <property type="match status" value="1"/>
</dbReference>
<comment type="catalytic activity">
    <reaction evidence="1 11">
        <text>Endonucleolytic cleavage to 5'-phosphomonoester.</text>
        <dbReference type="EC" id="3.1.26.3"/>
    </reaction>
</comment>
<dbReference type="EC" id="3.1.26.3" evidence="11"/>
<dbReference type="GO" id="GO:0006397">
    <property type="term" value="P:mRNA processing"/>
    <property type="evidence" value="ECO:0007669"/>
    <property type="project" value="UniProtKB-UniRule"/>
</dbReference>
<evidence type="ECO:0000256" key="11">
    <source>
        <dbReference type="HAMAP-Rule" id="MF_00104"/>
    </source>
</evidence>
<protein>
    <recommendedName>
        <fullName evidence="11">Ribonuclease 3</fullName>
        <ecNumber evidence="11">3.1.26.3</ecNumber>
    </recommendedName>
    <alternativeName>
        <fullName evidence="11">Ribonuclease III</fullName>
        <shortName evidence="11">RNase III</shortName>
    </alternativeName>
</protein>
<keyword evidence="8 11" id="KW-0460">Magnesium</keyword>
<proteinExistence type="inferred from homology"/>
<evidence type="ECO:0000256" key="3">
    <source>
        <dbReference type="ARBA" id="ARBA00022664"/>
    </source>
</evidence>
<evidence type="ECO:0000256" key="1">
    <source>
        <dbReference type="ARBA" id="ARBA00000109"/>
    </source>
</evidence>
<dbReference type="EMBL" id="SVER01000058">
    <property type="protein sequence ID" value="MBE5920874.1"/>
    <property type="molecule type" value="Genomic_DNA"/>
</dbReference>
<comment type="caution">
    <text evidence="14">The sequence shown here is derived from an EMBL/GenBank/DDBJ whole genome shotgun (WGS) entry which is preliminary data.</text>
</comment>
<evidence type="ECO:0000259" key="13">
    <source>
        <dbReference type="PROSITE" id="PS50142"/>
    </source>
</evidence>
<comment type="similarity">
    <text evidence="2">Belongs to the ribonuclease III family.</text>
</comment>
<organism evidence="14 15">
    <name type="scientific">Pseudobutyrivibrio ruminis</name>
    <dbReference type="NCBI Taxonomy" id="46206"/>
    <lineage>
        <taxon>Bacteria</taxon>
        <taxon>Bacillati</taxon>
        <taxon>Bacillota</taxon>
        <taxon>Clostridia</taxon>
        <taxon>Lachnospirales</taxon>
        <taxon>Lachnospiraceae</taxon>
        <taxon>Pseudobutyrivibrio</taxon>
    </lineage>
</organism>
<feature type="binding site" evidence="11">
    <location>
        <position position="76"/>
    </location>
    <ligand>
        <name>Mg(2+)</name>
        <dbReference type="ChEBI" id="CHEBI:18420"/>
    </ligand>
</feature>
<comment type="subcellular location">
    <subcellularLocation>
        <location evidence="11">Cytoplasm</location>
    </subcellularLocation>
</comment>
<dbReference type="AlphaFoldDB" id="A0A927U9L4"/>
<dbReference type="GO" id="GO:0008033">
    <property type="term" value="P:tRNA processing"/>
    <property type="evidence" value="ECO:0007669"/>
    <property type="project" value="UniProtKB-KW"/>
</dbReference>
<feature type="domain" description="RNase III" evidence="13">
    <location>
        <begin position="45"/>
        <end position="187"/>
    </location>
</feature>
<evidence type="ECO:0000259" key="12">
    <source>
        <dbReference type="PROSITE" id="PS50137"/>
    </source>
</evidence>
<keyword evidence="11" id="KW-0699">rRNA-binding</keyword>
<accession>A0A927U9L4</accession>
<comment type="cofactor">
    <cofactor evidence="11">
        <name>Mg(2+)</name>
        <dbReference type="ChEBI" id="CHEBI:18420"/>
    </cofactor>
</comment>
<keyword evidence="3 11" id="KW-0507">mRNA processing</keyword>
<keyword evidence="11" id="KW-0963">Cytoplasm</keyword>
<dbReference type="SMART" id="SM00535">
    <property type="entry name" value="RIBOc"/>
    <property type="match status" value="1"/>
</dbReference>
<feature type="domain" description="DRBM" evidence="12">
    <location>
        <begin position="325"/>
        <end position="395"/>
    </location>
</feature>
<feature type="binding site" evidence="11">
    <location>
        <position position="173"/>
    </location>
    <ligand>
        <name>Mg(2+)</name>
        <dbReference type="ChEBI" id="CHEBI:18420"/>
    </ligand>
</feature>
<evidence type="ECO:0000256" key="5">
    <source>
        <dbReference type="ARBA" id="ARBA00022723"/>
    </source>
</evidence>
<gene>
    <name evidence="11" type="primary">rnc</name>
    <name evidence="14" type="ORF">E7272_13680</name>
</gene>
<dbReference type="Gene3D" id="3.30.160.20">
    <property type="match status" value="1"/>
</dbReference>
<dbReference type="SUPFAM" id="SSF54768">
    <property type="entry name" value="dsRNA-binding domain-like"/>
    <property type="match status" value="1"/>
</dbReference>
<dbReference type="InterPro" id="IPR014720">
    <property type="entry name" value="dsRBD_dom"/>
</dbReference>
<dbReference type="Pfam" id="PF14622">
    <property type="entry name" value="Ribonucleas_3_3"/>
    <property type="match status" value="1"/>
</dbReference>
<sequence length="399" mass="46910">MSNASDYYYMSSLFCVRLLRSLHSLKGAFFMQKEEILFIQNQIGGYEFKNLNLLEQAFTRKSYTQENGGENNEILEFIGDKVIDIAVIRYLTKRYASHYYNQLSIPEHLRRYQKLEPFHCDKNEGQLTKLKQKLVEKKTLALRIDDLRFAQFLRMGEGDKKNNVDESPSVKEDLFEAIIGAVAIDCDYDYSKTQEVVETMLSPDMFLEDNEEADYVGKIYEWDEKKYNTTPLFRYFDGNPSRAWNSIATNQLVRQSINTMGTYELNHYSRVCQVKILNDLPVFEGYGKSNLEARKAACREAYLYLEKHNLLFSIKDEIDEPTLESAINQLETLSRRGYFSMPEYVYEESHDDNGNPVWHVECYIEEMEYYYSADDSSKKRAKKEAAFDMLNYVLENYEE</sequence>
<evidence type="ECO:0000256" key="2">
    <source>
        <dbReference type="ARBA" id="ARBA00010183"/>
    </source>
</evidence>
<evidence type="ECO:0000313" key="15">
    <source>
        <dbReference type="Proteomes" id="UP000766246"/>
    </source>
</evidence>
<keyword evidence="9 11" id="KW-0694">RNA-binding</keyword>
<reference evidence="14" key="1">
    <citation type="submission" date="2019-04" db="EMBL/GenBank/DDBJ databases">
        <title>Evolution of Biomass-Degrading Anaerobic Consortia Revealed by Metagenomics.</title>
        <authorList>
            <person name="Peng X."/>
        </authorList>
    </citation>
    <scope>NUCLEOTIDE SEQUENCE</scope>
    <source>
        <strain evidence="14">SIG311</strain>
    </source>
</reference>
<dbReference type="HAMAP" id="MF_00104">
    <property type="entry name" value="RNase_III"/>
    <property type="match status" value="1"/>
</dbReference>
<dbReference type="CDD" id="cd00048">
    <property type="entry name" value="DSRM_SF"/>
    <property type="match status" value="1"/>
</dbReference>
<dbReference type="PROSITE" id="PS50142">
    <property type="entry name" value="RNASE_3_2"/>
    <property type="match status" value="1"/>
</dbReference>
<name>A0A927U9L4_9FIRM</name>
<comment type="subunit">
    <text evidence="11">Homodimer.</text>
</comment>
<evidence type="ECO:0000256" key="10">
    <source>
        <dbReference type="ARBA" id="ARBA00049596"/>
    </source>
</evidence>
<dbReference type="InterPro" id="IPR011907">
    <property type="entry name" value="RNase_III"/>
</dbReference>
<dbReference type="CDD" id="cd00593">
    <property type="entry name" value="RIBOc"/>
    <property type="match status" value="1"/>
</dbReference>
<dbReference type="SUPFAM" id="SSF69065">
    <property type="entry name" value="RNase III domain-like"/>
    <property type="match status" value="1"/>
</dbReference>
<dbReference type="PROSITE" id="PS50137">
    <property type="entry name" value="DS_RBD"/>
    <property type="match status" value="1"/>
</dbReference>
<dbReference type="GO" id="GO:0004525">
    <property type="term" value="F:ribonuclease III activity"/>
    <property type="evidence" value="ECO:0007669"/>
    <property type="project" value="UniProtKB-UniRule"/>
</dbReference>
<evidence type="ECO:0000313" key="14">
    <source>
        <dbReference type="EMBL" id="MBE5920874.1"/>
    </source>
</evidence>
<evidence type="ECO:0000256" key="9">
    <source>
        <dbReference type="ARBA" id="ARBA00022884"/>
    </source>
</evidence>
<dbReference type="PANTHER" id="PTHR14950:SF37">
    <property type="entry name" value="ENDORIBONUCLEASE DICER"/>
    <property type="match status" value="1"/>
</dbReference>
<keyword evidence="7 11" id="KW-0378">Hydrolase</keyword>
<dbReference type="GO" id="GO:0046872">
    <property type="term" value="F:metal ion binding"/>
    <property type="evidence" value="ECO:0007669"/>
    <property type="project" value="UniProtKB-KW"/>
</dbReference>
<dbReference type="InterPro" id="IPR036389">
    <property type="entry name" value="RNase_III_sf"/>
</dbReference>
<dbReference type="Gene3D" id="1.10.1520.10">
    <property type="entry name" value="Ribonuclease III domain"/>
    <property type="match status" value="1"/>
</dbReference>
<feature type="binding site" evidence="11">
    <location>
        <position position="176"/>
    </location>
    <ligand>
        <name>Mg(2+)</name>
        <dbReference type="ChEBI" id="CHEBI:18420"/>
    </ligand>
</feature>
<evidence type="ECO:0000256" key="8">
    <source>
        <dbReference type="ARBA" id="ARBA00022842"/>
    </source>
</evidence>
<keyword evidence="5 11" id="KW-0479">Metal-binding</keyword>
<dbReference type="InterPro" id="IPR000999">
    <property type="entry name" value="RNase_III_dom"/>
</dbReference>
<feature type="active site" evidence="11">
    <location>
        <position position="176"/>
    </location>
</feature>
<dbReference type="GO" id="GO:0019843">
    <property type="term" value="F:rRNA binding"/>
    <property type="evidence" value="ECO:0007669"/>
    <property type="project" value="UniProtKB-KW"/>
</dbReference>
<evidence type="ECO:0000256" key="4">
    <source>
        <dbReference type="ARBA" id="ARBA00022722"/>
    </source>
</evidence>